<dbReference type="PANTHER" id="PTHR46239">
    <property type="entry name" value="DNA REPAIR PROTEIN RAD51 HOMOLOG 3 RAD51C"/>
    <property type="match status" value="1"/>
</dbReference>
<name>A0ABR4FZG9_9EURO</name>
<comment type="caution">
    <text evidence="10">The sequence shown here is derived from an EMBL/GenBank/DDBJ whole genome shotgun (WGS) entry which is preliminary data.</text>
</comment>
<dbReference type="Pfam" id="PF08423">
    <property type="entry name" value="Rad51"/>
    <property type="match status" value="1"/>
</dbReference>
<feature type="compositionally biased region" description="Acidic residues" evidence="8">
    <location>
        <begin position="344"/>
        <end position="358"/>
    </location>
</feature>
<dbReference type="InterPro" id="IPR027417">
    <property type="entry name" value="P-loop_NTPase"/>
</dbReference>
<evidence type="ECO:0000256" key="2">
    <source>
        <dbReference type="ARBA" id="ARBA00022741"/>
    </source>
</evidence>
<keyword evidence="6" id="KW-0539">Nucleus</keyword>
<dbReference type="SMART" id="SM00382">
    <property type="entry name" value="AAA"/>
    <property type="match status" value="1"/>
</dbReference>
<dbReference type="InterPro" id="IPR013632">
    <property type="entry name" value="Rad51_C"/>
</dbReference>
<sequence length="370" mass="40528">MNTQDLLSPATQRTRPVLSFPASQSLQASAALRAGAVPTGLSRLDDAISPLSIDEGEGVSQGIPQGHVTEVFGPPGVGKTSLALSVVSSALRAGRKAVWIDTGSPLPRIRLRDILQRSIQESGSSQTVDELVERLVYFRAQSLPHLLALLFHAPEGFPSDDCDLLVIDSASGPFPSYFPNATELKTRLAESKIVDKNQVQWLMNRNSNVTSDLANQLTKLATTHNMAVLVINQTRTRIKGQARATLCPILAGGSWERCINTRIVIYRDFSTDEDDAPYGVRFAEVMKRAGKLLALRLDENITPFQIDKDGLTLLDNHTSPSIVQGQPEEVRELSIQRKRKVEEIADSQDEDDSDDEYGWVDGDNAGLDEK</sequence>
<dbReference type="GO" id="GO:0016787">
    <property type="term" value="F:hydrolase activity"/>
    <property type="evidence" value="ECO:0007669"/>
    <property type="project" value="UniProtKB-KW"/>
</dbReference>
<organism evidence="10 11">
    <name type="scientific">Aspergillus keveii</name>
    <dbReference type="NCBI Taxonomy" id="714993"/>
    <lineage>
        <taxon>Eukaryota</taxon>
        <taxon>Fungi</taxon>
        <taxon>Dikarya</taxon>
        <taxon>Ascomycota</taxon>
        <taxon>Pezizomycotina</taxon>
        <taxon>Eurotiomycetes</taxon>
        <taxon>Eurotiomycetidae</taxon>
        <taxon>Eurotiales</taxon>
        <taxon>Aspergillaceae</taxon>
        <taxon>Aspergillus</taxon>
        <taxon>Aspergillus subgen. Nidulantes</taxon>
    </lineage>
</organism>
<evidence type="ECO:0000259" key="9">
    <source>
        <dbReference type="PROSITE" id="PS50162"/>
    </source>
</evidence>
<evidence type="ECO:0000256" key="8">
    <source>
        <dbReference type="SAM" id="MobiDB-lite"/>
    </source>
</evidence>
<keyword evidence="4" id="KW-0067">ATP-binding</keyword>
<dbReference type="InterPro" id="IPR003593">
    <property type="entry name" value="AAA+_ATPase"/>
</dbReference>
<dbReference type="Gene3D" id="3.40.50.300">
    <property type="entry name" value="P-loop containing nucleotide triphosphate hydrolases"/>
    <property type="match status" value="1"/>
</dbReference>
<dbReference type="EMBL" id="JBFTWV010000080">
    <property type="protein sequence ID" value="KAL2788397.1"/>
    <property type="molecule type" value="Genomic_DNA"/>
</dbReference>
<keyword evidence="3" id="KW-0227">DNA damage</keyword>
<dbReference type="CDD" id="cd01393">
    <property type="entry name" value="RecA-like"/>
    <property type="match status" value="1"/>
</dbReference>
<dbReference type="Proteomes" id="UP001610563">
    <property type="component" value="Unassembled WGS sequence"/>
</dbReference>
<keyword evidence="11" id="KW-1185">Reference proteome</keyword>
<reference evidence="10 11" key="1">
    <citation type="submission" date="2024-07" db="EMBL/GenBank/DDBJ databases">
        <title>Section-level genome sequencing and comparative genomics of Aspergillus sections Usti and Cavernicolus.</title>
        <authorList>
            <consortium name="Lawrence Berkeley National Laboratory"/>
            <person name="Nybo J.L."/>
            <person name="Vesth T.C."/>
            <person name="Theobald S."/>
            <person name="Frisvad J.C."/>
            <person name="Larsen T.O."/>
            <person name="Kjaerboelling I."/>
            <person name="Rothschild-Mancinelli K."/>
            <person name="Lyhne E.K."/>
            <person name="Kogle M.E."/>
            <person name="Barry K."/>
            <person name="Clum A."/>
            <person name="Na H."/>
            <person name="Ledsgaard L."/>
            <person name="Lin J."/>
            <person name="Lipzen A."/>
            <person name="Kuo A."/>
            <person name="Riley R."/>
            <person name="Mondo S."/>
            <person name="Labutti K."/>
            <person name="Haridas S."/>
            <person name="Pangalinan J."/>
            <person name="Salamov A.A."/>
            <person name="Simmons B.A."/>
            <person name="Magnuson J.K."/>
            <person name="Chen J."/>
            <person name="Drula E."/>
            <person name="Henrissat B."/>
            <person name="Wiebenga A."/>
            <person name="Lubbers R.J."/>
            <person name="Gomes A.C."/>
            <person name="Makela M.R."/>
            <person name="Stajich J."/>
            <person name="Grigoriev I.V."/>
            <person name="Mortensen U.H."/>
            <person name="De Vries R.P."/>
            <person name="Baker S.E."/>
            <person name="Andersen M.R."/>
        </authorList>
    </citation>
    <scope>NUCLEOTIDE SEQUENCE [LARGE SCALE GENOMIC DNA]</scope>
    <source>
        <strain evidence="10 11">CBS 209.92</strain>
    </source>
</reference>
<keyword evidence="5" id="KW-0234">DNA repair</keyword>
<comment type="subcellular location">
    <subcellularLocation>
        <location evidence="1">Nucleus</location>
    </subcellularLocation>
</comment>
<evidence type="ECO:0000313" key="11">
    <source>
        <dbReference type="Proteomes" id="UP001610563"/>
    </source>
</evidence>
<evidence type="ECO:0000256" key="3">
    <source>
        <dbReference type="ARBA" id="ARBA00022763"/>
    </source>
</evidence>
<dbReference type="SUPFAM" id="SSF52540">
    <property type="entry name" value="P-loop containing nucleoside triphosphate hydrolases"/>
    <property type="match status" value="1"/>
</dbReference>
<keyword evidence="2" id="KW-0547">Nucleotide-binding</keyword>
<dbReference type="PANTHER" id="PTHR46239:SF1">
    <property type="entry name" value="DNA REPAIR PROTEIN RAD51 HOMOLOG 3"/>
    <property type="match status" value="1"/>
</dbReference>
<evidence type="ECO:0000256" key="6">
    <source>
        <dbReference type="ARBA" id="ARBA00023242"/>
    </source>
</evidence>
<accession>A0ABR4FZG9</accession>
<evidence type="ECO:0000256" key="1">
    <source>
        <dbReference type="ARBA" id="ARBA00004123"/>
    </source>
</evidence>
<evidence type="ECO:0000256" key="4">
    <source>
        <dbReference type="ARBA" id="ARBA00022840"/>
    </source>
</evidence>
<evidence type="ECO:0000313" key="10">
    <source>
        <dbReference type="EMBL" id="KAL2788397.1"/>
    </source>
</evidence>
<evidence type="ECO:0000256" key="5">
    <source>
        <dbReference type="ARBA" id="ARBA00023204"/>
    </source>
</evidence>
<protein>
    <recommendedName>
        <fullName evidence="7">DNA repair protein RAD51 homolog 3</fullName>
    </recommendedName>
</protein>
<proteinExistence type="predicted"/>
<dbReference type="InterPro" id="IPR052093">
    <property type="entry name" value="HR_Repair_Mediator"/>
</dbReference>
<dbReference type="PROSITE" id="PS50162">
    <property type="entry name" value="RECA_2"/>
    <property type="match status" value="1"/>
</dbReference>
<evidence type="ECO:0000256" key="7">
    <source>
        <dbReference type="ARBA" id="ARBA00040674"/>
    </source>
</evidence>
<keyword evidence="10" id="KW-0378">Hydrolase</keyword>
<dbReference type="InterPro" id="IPR020588">
    <property type="entry name" value="RecA_ATP-bd"/>
</dbReference>
<gene>
    <name evidence="10" type="ORF">BJX66DRAFT_261603</name>
</gene>
<feature type="region of interest" description="Disordered" evidence="8">
    <location>
        <begin position="341"/>
        <end position="370"/>
    </location>
</feature>
<feature type="domain" description="RecA family profile 1" evidence="9">
    <location>
        <begin position="33"/>
        <end position="234"/>
    </location>
</feature>